<dbReference type="InterPro" id="IPR029058">
    <property type="entry name" value="AB_hydrolase_fold"/>
</dbReference>
<keyword evidence="1 5" id="KW-0378">Hydrolase</keyword>
<name>A0A355VKH2_9BACT</name>
<evidence type="ECO:0000259" key="2">
    <source>
        <dbReference type="Pfam" id="PF20434"/>
    </source>
</evidence>
<evidence type="ECO:0000313" key="3">
    <source>
        <dbReference type="EMBL" id="GKH72466.1"/>
    </source>
</evidence>
<dbReference type="GeneID" id="49203747"/>
<dbReference type="GO" id="GO:0016787">
    <property type="term" value="F:hydrolase activity"/>
    <property type="evidence" value="ECO:0007669"/>
    <property type="project" value="UniProtKB-KW"/>
</dbReference>
<dbReference type="Gene3D" id="3.40.50.1820">
    <property type="entry name" value="alpha/beta hydrolase"/>
    <property type="match status" value="1"/>
</dbReference>
<evidence type="ECO:0000313" key="6">
    <source>
        <dbReference type="Proteomes" id="UP000286260"/>
    </source>
</evidence>
<reference evidence="3" key="3">
    <citation type="submission" date="2022-01" db="EMBL/GenBank/DDBJ databases">
        <title>Novel bile acid biosynthetic pathways are enriched in the microbiome of centenarians.</title>
        <authorList>
            <person name="Sato Y."/>
            <person name="Atarashi K."/>
            <person name="Plichta R.D."/>
            <person name="Arai Y."/>
            <person name="Sasajima S."/>
            <person name="Kearney M.S."/>
            <person name="Suda W."/>
            <person name="Takeshita K."/>
            <person name="Sasaki T."/>
            <person name="Okamoto S."/>
            <person name="Skelly N.A."/>
            <person name="Okamura Y."/>
            <person name="Vlamakis H."/>
            <person name="Li Y."/>
            <person name="Tanoue T."/>
            <person name="Takei H."/>
            <person name="Nittono H."/>
            <person name="Narushima S."/>
            <person name="Irie J."/>
            <person name="Itoh H."/>
            <person name="Moriya K."/>
            <person name="Sugiura Y."/>
            <person name="Suematsu M."/>
            <person name="Moritoki N."/>
            <person name="Shibata S."/>
            <person name="Littman R.D."/>
            <person name="Fischbach A.M."/>
            <person name="Uwamino Y."/>
            <person name="Inoue T."/>
            <person name="Honda A."/>
            <person name="Hattori M."/>
            <person name="Murai T."/>
            <person name="Xavier J.R."/>
            <person name="Hirose N."/>
            <person name="Honda K."/>
        </authorList>
    </citation>
    <scope>NUCLEOTIDE SEQUENCE</scope>
    <source>
        <strain evidence="3">CE91-St3</strain>
    </source>
</reference>
<dbReference type="AlphaFoldDB" id="A0A355VKH2"/>
<sequence length="270" mass="29958">MKHILLLLLSFFVPVVWGQQVEQFKLWPDKPEAGEAEIFVYHPAKGGKAAPAVLICPGGGYRGLAMNHEGHDMAKWYASNGFVAVVLKYRMPEGVHTIPLSDAEKAMSVIRGNAAKWNLDANKVGVIGSSAGGHLAASLSTLAADANRPDFAILYYPVISFDNMTTHGGSKKNLLGTDIENKELVDRYSLQKQVDDKTPKTLLLLSDDDQTVPPLNSILYYTALNEHHIPASLYMFPSGGHGWGFRYDFTYYQEVKDLIQKWLTYIKITD</sequence>
<accession>A0A355VKH2</accession>
<dbReference type="SUPFAM" id="SSF53474">
    <property type="entry name" value="alpha/beta-Hydrolases"/>
    <property type="match status" value="1"/>
</dbReference>
<gene>
    <name evidence="3" type="ORF">CE91St3_23290</name>
    <name evidence="5" type="ORF">DW828_02260</name>
    <name evidence="4" type="ORF">GMD92_01980</name>
</gene>
<dbReference type="PANTHER" id="PTHR48081">
    <property type="entry name" value="AB HYDROLASE SUPERFAMILY PROTEIN C4A8.06C"/>
    <property type="match status" value="1"/>
</dbReference>
<organism evidence="5 6">
    <name type="scientific">Parabacteroides merdae</name>
    <dbReference type="NCBI Taxonomy" id="46503"/>
    <lineage>
        <taxon>Bacteria</taxon>
        <taxon>Pseudomonadati</taxon>
        <taxon>Bacteroidota</taxon>
        <taxon>Bacteroidia</taxon>
        <taxon>Bacteroidales</taxon>
        <taxon>Tannerellaceae</taxon>
        <taxon>Parabacteroides</taxon>
    </lineage>
</organism>
<protein>
    <submittedName>
        <fullName evidence="5">Alpha/beta hydrolase</fullName>
    </submittedName>
    <submittedName>
        <fullName evidence="4">Prolyl oligopeptidase family serine peptidase</fullName>
    </submittedName>
</protein>
<dbReference type="Proteomes" id="UP000448908">
    <property type="component" value="Unassembled WGS sequence"/>
</dbReference>
<proteinExistence type="predicted"/>
<evidence type="ECO:0000313" key="5">
    <source>
        <dbReference type="EMBL" id="RHC89399.1"/>
    </source>
</evidence>
<dbReference type="STRING" id="46503.ERS852463_02544"/>
<dbReference type="InterPro" id="IPR050300">
    <property type="entry name" value="GDXG_lipolytic_enzyme"/>
</dbReference>
<dbReference type="RefSeq" id="WP_005639689.1">
    <property type="nucleotide sequence ID" value="NZ_BAABYG010000001.1"/>
</dbReference>
<feature type="domain" description="BD-FAE-like" evidence="2">
    <location>
        <begin position="40"/>
        <end position="223"/>
    </location>
</feature>
<evidence type="ECO:0000256" key="1">
    <source>
        <dbReference type="ARBA" id="ARBA00022801"/>
    </source>
</evidence>
<evidence type="ECO:0000313" key="7">
    <source>
        <dbReference type="Proteomes" id="UP000448908"/>
    </source>
</evidence>
<comment type="caution">
    <text evidence="5">The sequence shown here is derived from an EMBL/GenBank/DDBJ whole genome shotgun (WGS) entry which is preliminary data.</text>
</comment>
<dbReference type="Proteomes" id="UP001055114">
    <property type="component" value="Unassembled WGS sequence"/>
</dbReference>
<evidence type="ECO:0000313" key="4">
    <source>
        <dbReference type="EMBL" id="MTU67879.1"/>
    </source>
</evidence>
<dbReference type="EMBL" id="BQNZ01000002">
    <property type="protein sequence ID" value="GKH72466.1"/>
    <property type="molecule type" value="Genomic_DNA"/>
</dbReference>
<reference evidence="5 6" key="1">
    <citation type="submission" date="2018-08" db="EMBL/GenBank/DDBJ databases">
        <title>A genome reference for cultivated species of the human gut microbiota.</title>
        <authorList>
            <person name="Zou Y."/>
            <person name="Xue W."/>
            <person name="Luo G."/>
        </authorList>
    </citation>
    <scope>NUCLEOTIDE SEQUENCE [LARGE SCALE GENOMIC DNA]</scope>
    <source>
        <strain evidence="5 6">AM34-17</strain>
    </source>
</reference>
<dbReference type="PANTHER" id="PTHR48081:SF6">
    <property type="entry name" value="PEPTIDASE S9 PROLYL OLIGOPEPTIDASE CATALYTIC DOMAIN-CONTAINING PROTEIN"/>
    <property type="match status" value="1"/>
</dbReference>
<dbReference type="Pfam" id="PF20434">
    <property type="entry name" value="BD-FAE"/>
    <property type="match status" value="1"/>
</dbReference>
<reference evidence="4 7" key="2">
    <citation type="journal article" date="2019" name="Nat. Med.">
        <title>A library of human gut bacterial isolates paired with longitudinal multiomics data enables mechanistic microbiome research.</title>
        <authorList>
            <person name="Poyet M."/>
            <person name="Groussin M."/>
            <person name="Gibbons S.M."/>
            <person name="Avila-Pacheco J."/>
            <person name="Jiang X."/>
            <person name="Kearney S.M."/>
            <person name="Perrotta A.R."/>
            <person name="Berdy B."/>
            <person name="Zhao S."/>
            <person name="Lieberman T.D."/>
            <person name="Swanson P.K."/>
            <person name="Smith M."/>
            <person name="Roesemann S."/>
            <person name="Alexander J.E."/>
            <person name="Rich S.A."/>
            <person name="Livny J."/>
            <person name="Vlamakis H."/>
            <person name="Clish C."/>
            <person name="Bullock K."/>
            <person name="Deik A."/>
            <person name="Scott J."/>
            <person name="Pierce K.A."/>
            <person name="Xavier R.J."/>
            <person name="Alm E.J."/>
        </authorList>
    </citation>
    <scope>NUCLEOTIDE SEQUENCE [LARGE SCALE GENOMIC DNA]</scope>
    <source>
        <strain evidence="4 7">BIOML-A16</strain>
    </source>
</reference>
<dbReference type="InterPro" id="IPR049492">
    <property type="entry name" value="BD-FAE-like_dom"/>
</dbReference>
<dbReference type="OrthoDB" id="9796689at2"/>
<dbReference type="EMBL" id="WNDA01000002">
    <property type="protein sequence ID" value="MTU67879.1"/>
    <property type="molecule type" value="Genomic_DNA"/>
</dbReference>
<dbReference type="EMBL" id="QSII01000002">
    <property type="protein sequence ID" value="RHC89399.1"/>
    <property type="molecule type" value="Genomic_DNA"/>
</dbReference>
<dbReference type="Proteomes" id="UP000286260">
    <property type="component" value="Unassembled WGS sequence"/>
</dbReference>